<dbReference type="AlphaFoldDB" id="A0A8J7KDH1"/>
<sequence>MKIKAEASIQILRPIHDVFEAIINPDKMRTYFIESSSGPLEAYKTVIWKFPEFDDTFPVTGILIKPNEYISFDWSGGKDKMMVEIYLSKYGEDFTIINIIEHEFDDNKEGIERAIRQTAGWANFLSCMKASLEYGINLRTGAFDFMKDI</sequence>
<accession>A0A8J7KDH1</accession>
<dbReference type="SUPFAM" id="SSF55961">
    <property type="entry name" value="Bet v1-like"/>
    <property type="match status" value="1"/>
</dbReference>
<dbReference type="InterPro" id="IPR023393">
    <property type="entry name" value="START-like_dom_sf"/>
</dbReference>
<comment type="caution">
    <text evidence="1">The sequence shown here is derived from an EMBL/GenBank/DDBJ whole genome shotgun (WGS) entry which is preliminary data.</text>
</comment>
<keyword evidence="2" id="KW-1185">Reference proteome</keyword>
<organism evidence="1 2">
    <name type="scientific">Faecalibacter rhinopitheci</name>
    <dbReference type="NCBI Taxonomy" id="2779678"/>
    <lineage>
        <taxon>Bacteria</taxon>
        <taxon>Pseudomonadati</taxon>
        <taxon>Bacteroidota</taxon>
        <taxon>Flavobacteriia</taxon>
        <taxon>Flavobacteriales</taxon>
        <taxon>Weeksellaceae</taxon>
        <taxon>Faecalibacter</taxon>
    </lineage>
</organism>
<dbReference type="Proteomes" id="UP000608754">
    <property type="component" value="Unassembled WGS sequence"/>
</dbReference>
<dbReference type="RefSeq" id="WP_194182860.1">
    <property type="nucleotide sequence ID" value="NZ_JADGIK010000004.1"/>
</dbReference>
<gene>
    <name evidence="1" type="ORF">IM532_07630</name>
</gene>
<name>A0A8J7KDH1_9FLAO</name>
<evidence type="ECO:0000313" key="1">
    <source>
        <dbReference type="EMBL" id="MBF0597316.1"/>
    </source>
</evidence>
<reference evidence="1" key="1">
    <citation type="submission" date="2020-10" db="EMBL/GenBank/DDBJ databases">
        <authorList>
            <person name="Lu T."/>
            <person name="Wang Q."/>
            <person name="Han X."/>
        </authorList>
    </citation>
    <scope>NUCLEOTIDE SEQUENCE</scope>
    <source>
        <strain evidence="1">WQ 117</strain>
    </source>
</reference>
<dbReference type="Gene3D" id="3.30.530.20">
    <property type="match status" value="1"/>
</dbReference>
<proteinExistence type="predicted"/>
<evidence type="ECO:0000313" key="2">
    <source>
        <dbReference type="Proteomes" id="UP000608754"/>
    </source>
</evidence>
<protein>
    <submittedName>
        <fullName evidence="1">ATPase</fullName>
    </submittedName>
</protein>
<dbReference type="EMBL" id="JADGIK010000004">
    <property type="protein sequence ID" value="MBF0597316.1"/>
    <property type="molecule type" value="Genomic_DNA"/>
</dbReference>